<protein>
    <submittedName>
        <fullName evidence="8">G2203 protein</fullName>
    </submittedName>
</protein>
<dbReference type="Gene3D" id="3.40.1810.10">
    <property type="entry name" value="Transcription factor, MADS-box"/>
    <property type="match status" value="1"/>
</dbReference>
<dbReference type="SUPFAM" id="SSF55455">
    <property type="entry name" value="SRF-like"/>
    <property type="match status" value="1"/>
</dbReference>
<dbReference type="Pfam" id="PF00319">
    <property type="entry name" value="SRF-TF"/>
    <property type="match status" value="1"/>
</dbReference>
<comment type="subcellular location">
    <subcellularLocation>
        <location evidence="1">Nucleus</location>
    </subcellularLocation>
</comment>
<dbReference type="PANTHER" id="PTHR11945:SF534">
    <property type="entry name" value="MYOCYTE-SPECIFIC ENHANCER FACTOR 2"/>
    <property type="match status" value="1"/>
</dbReference>
<feature type="compositionally biased region" description="Acidic residues" evidence="6">
    <location>
        <begin position="97"/>
        <end position="109"/>
    </location>
</feature>
<evidence type="ECO:0000256" key="5">
    <source>
        <dbReference type="ARBA" id="ARBA00023242"/>
    </source>
</evidence>
<evidence type="ECO:0000256" key="2">
    <source>
        <dbReference type="ARBA" id="ARBA00023015"/>
    </source>
</evidence>
<dbReference type="PROSITE" id="PS50066">
    <property type="entry name" value="MADS_BOX_2"/>
    <property type="match status" value="1"/>
</dbReference>
<dbReference type="PROSITE" id="PS00350">
    <property type="entry name" value="MADS_BOX_1"/>
    <property type="match status" value="1"/>
</dbReference>
<keyword evidence="4" id="KW-0804">Transcription</keyword>
<dbReference type="EMBL" id="CAXHTA020000003">
    <property type="protein sequence ID" value="CAL5220227.1"/>
    <property type="molecule type" value="Genomic_DNA"/>
</dbReference>
<evidence type="ECO:0000256" key="3">
    <source>
        <dbReference type="ARBA" id="ARBA00023125"/>
    </source>
</evidence>
<name>A0ABP1FRT4_9CHLO</name>
<feature type="region of interest" description="Disordered" evidence="6">
    <location>
        <begin position="208"/>
        <end position="238"/>
    </location>
</feature>
<evidence type="ECO:0000256" key="4">
    <source>
        <dbReference type="ARBA" id="ARBA00023163"/>
    </source>
</evidence>
<dbReference type="PANTHER" id="PTHR11945">
    <property type="entry name" value="MADS BOX PROTEIN"/>
    <property type="match status" value="1"/>
</dbReference>
<evidence type="ECO:0000313" key="8">
    <source>
        <dbReference type="EMBL" id="CAL5220227.1"/>
    </source>
</evidence>
<gene>
    <name evidence="8" type="primary">g2203</name>
    <name evidence="8" type="ORF">VP750_LOCUS1886</name>
</gene>
<proteinExistence type="predicted"/>
<evidence type="ECO:0000256" key="1">
    <source>
        <dbReference type="ARBA" id="ARBA00004123"/>
    </source>
</evidence>
<feature type="region of interest" description="Disordered" evidence="6">
    <location>
        <begin position="375"/>
        <end position="400"/>
    </location>
</feature>
<feature type="domain" description="MADS-box" evidence="7">
    <location>
        <begin position="4"/>
        <end position="64"/>
    </location>
</feature>
<feature type="compositionally biased region" description="Polar residues" evidence="6">
    <location>
        <begin position="208"/>
        <end position="233"/>
    </location>
</feature>
<accession>A0ABP1FRT4</accession>
<evidence type="ECO:0000256" key="6">
    <source>
        <dbReference type="SAM" id="MobiDB-lite"/>
    </source>
</evidence>
<evidence type="ECO:0000259" key="7">
    <source>
        <dbReference type="PROSITE" id="PS50066"/>
    </source>
</evidence>
<sequence>MAAVGRKKIRIEKISDERNRQVTFTKRKNGLMKKAMELSVLCGCDIALVIFNSNSKLFQYSSTDMDAILQKYSKMCNQPHEVRNNQDLYKQHFASEGGDDDEDEGEAVDGEGVTDQLAPSATKKRLRVNGTDGTGPRRREGSDGEISSLSDGSFLAQNPADLLRPLGLNEDGRNFPLSPKSERAYTRISHEFDVLFQALQAENDVNQNMPLESPTSLLQSPSGLDFAQPSSGAQDLDRRKDMGLPASAFPMDLPSPGLMPIPDVSQPQPLTGASGHAEQLHAAGVASMSPYYEAALPSANSVASIIPALTAYATAAMPHLGSLPMPLNLPPASLAQATRQVMGLVQGVPRQSLETSWTALMRDAVASMPATSTPVQAVQPRPAGLPLSQPPAWRTSSHPPPAPVLQHSMQAQYPAVNIPALGLTVPGGLPAVQTQGLASHLQINQQEDGKSQQGMPG</sequence>
<dbReference type="InterPro" id="IPR033896">
    <property type="entry name" value="MEF2-like_N"/>
</dbReference>
<dbReference type="SMART" id="SM00432">
    <property type="entry name" value="MADS"/>
    <property type="match status" value="1"/>
</dbReference>
<keyword evidence="2" id="KW-0805">Transcription regulation</keyword>
<dbReference type="Proteomes" id="UP001497392">
    <property type="component" value="Unassembled WGS sequence"/>
</dbReference>
<keyword evidence="5" id="KW-0539">Nucleus</keyword>
<reference evidence="8 9" key="1">
    <citation type="submission" date="2024-06" db="EMBL/GenBank/DDBJ databases">
        <authorList>
            <person name="Kraege A."/>
            <person name="Thomma B."/>
        </authorList>
    </citation>
    <scope>NUCLEOTIDE SEQUENCE [LARGE SCALE GENOMIC DNA]</scope>
</reference>
<dbReference type="InterPro" id="IPR036879">
    <property type="entry name" value="TF_MADSbox_sf"/>
</dbReference>
<evidence type="ECO:0000313" key="9">
    <source>
        <dbReference type="Proteomes" id="UP001497392"/>
    </source>
</evidence>
<feature type="region of interest" description="Disordered" evidence="6">
    <location>
        <begin position="93"/>
        <end position="153"/>
    </location>
</feature>
<dbReference type="InterPro" id="IPR002100">
    <property type="entry name" value="TF_MADSbox"/>
</dbReference>
<dbReference type="CDD" id="cd00265">
    <property type="entry name" value="MADS_MEF2_like"/>
    <property type="match status" value="1"/>
</dbReference>
<keyword evidence="3" id="KW-0238">DNA-binding</keyword>
<organism evidence="8 9">
    <name type="scientific">Coccomyxa viridis</name>
    <dbReference type="NCBI Taxonomy" id="1274662"/>
    <lineage>
        <taxon>Eukaryota</taxon>
        <taxon>Viridiplantae</taxon>
        <taxon>Chlorophyta</taxon>
        <taxon>core chlorophytes</taxon>
        <taxon>Trebouxiophyceae</taxon>
        <taxon>Trebouxiophyceae incertae sedis</taxon>
        <taxon>Coccomyxaceae</taxon>
        <taxon>Coccomyxa</taxon>
    </lineage>
</organism>
<keyword evidence="9" id="KW-1185">Reference proteome</keyword>
<comment type="caution">
    <text evidence="8">The sequence shown here is derived from an EMBL/GenBank/DDBJ whole genome shotgun (WGS) entry which is preliminary data.</text>
</comment>
<dbReference type="PRINTS" id="PR00404">
    <property type="entry name" value="MADSDOMAIN"/>
</dbReference>